<feature type="domain" description="Glycoprotein Q2/Q1/105" evidence="4">
    <location>
        <begin position="492"/>
        <end position="628"/>
    </location>
</feature>
<dbReference type="EMBL" id="KC465951">
    <property type="protein sequence ID" value="AGJ52071.1"/>
    <property type="molecule type" value="Genomic_DNA"/>
</dbReference>
<reference evidence="5 6" key="1">
    <citation type="journal article" date="2013" name="Genome Announc.">
        <title>Complete Genome Sequence of Early Passaged Human Herpesvirus 6A (GS Strain) Isolated from North America.</title>
        <authorList>
            <person name="Gravel A."/>
            <person name="Ablashi D."/>
            <person name="Flamand L."/>
        </authorList>
    </citation>
    <scope>NUCLEOTIDE SEQUENCE [LARGE SCALE GENOMIC DNA]</scope>
    <source>
        <strain evidence="5">GS</strain>
    </source>
</reference>
<evidence type="ECO:0000256" key="2">
    <source>
        <dbReference type="ARBA" id="ARBA00022844"/>
    </source>
</evidence>
<evidence type="ECO:0000313" key="5">
    <source>
        <dbReference type="EMBL" id="AGJ52071.1"/>
    </source>
</evidence>
<evidence type="ECO:0000256" key="1">
    <source>
        <dbReference type="ARBA" id="ARBA00004328"/>
    </source>
</evidence>
<keyword evidence="2" id="KW-0946">Virion</keyword>
<accession>M9TI80</accession>
<comment type="subcellular location">
    <subcellularLocation>
        <location evidence="1">Virion</location>
    </subcellularLocation>
</comment>
<protein>
    <submittedName>
        <fullName evidence="5">Envelope glycoprotein Q</fullName>
    </submittedName>
</protein>
<evidence type="ECO:0000259" key="4">
    <source>
        <dbReference type="Pfam" id="PF25736"/>
    </source>
</evidence>
<dbReference type="GO" id="GO:0019031">
    <property type="term" value="C:viral envelope"/>
    <property type="evidence" value="ECO:0007669"/>
    <property type="project" value="UniProtKB-KW"/>
</dbReference>
<organism evidence="5 6">
    <name type="scientific">Human betaherpesvirus 6A</name>
    <dbReference type="NCBI Taxonomy" id="32603"/>
    <lineage>
        <taxon>Viruses</taxon>
        <taxon>Duplodnaviria</taxon>
        <taxon>Heunggongvirae</taxon>
        <taxon>Peploviricota</taxon>
        <taxon>Herviviricetes</taxon>
        <taxon>Herpesvirales</taxon>
        <taxon>Orthoherpesviridae</taxon>
        <taxon>Betaherpesvirinae</taxon>
        <taxon>Roseolovirus</taxon>
        <taxon>Roseolovirus humanbeta6a</taxon>
    </lineage>
</organism>
<dbReference type="Pfam" id="PF25736">
    <property type="entry name" value="Herpes_gQ2"/>
    <property type="match status" value="1"/>
</dbReference>
<keyword evidence="5" id="KW-0261">Viral envelope protein</keyword>
<dbReference type="Proteomes" id="UP000181044">
    <property type="component" value="Segment"/>
</dbReference>
<name>M9TI80_9BETA</name>
<evidence type="ECO:0000256" key="3">
    <source>
        <dbReference type="ARBA" id="ARBA00023180"/>
    </source>
</evidence>
<keyword evidence="3" id="KW-0325">Glycoprotein</keyword>
<proteinExistence type="predicted"/>
<gene>
    <name evidence="5" type="primary">U100</name>
</gene>
<sequence length="656" mass="75461">MATARLGVMRPPRSCALIFLCAFSMATAPTNATAHRRAGTVKSTPPPEDKGNYTAKYYDKNIYFNIYEGRNSTPRRRTLWEIISKFSTSEMLSLKRVKAFVPVDDNPTTTLEDIADILNYAVCDDNSCGCTIETQARIMFGDIIICVPLSADNKGVRNFKDRIMPKGLSQILSSSLGLHLSLLYGAFGSNYNSLAYMRRLKPLTAMTAIAFCPMTTKLELRQNYKVKETLCELIVSIEILKIRNNGGQTMKTLTSFAIVRKDNDGQDWETCTRFAPVNIEDILRYKRAANDTCCRHRDVQHGRRTLESSNSWTQTQYFEPWQDIVDVYVPINDTHCPNDSYVVFETLQGFEWCSRLNKNETKNYLSSVLGFRNALFETEKLMETIAMRLASQILSMVGQQGTTIRDIDPAIVSALWHSLPENLTTTNIKYDIASPTHMAPALCTIFVQTGTSKERFRNAGLLMVNNIFTVQGRYTTQNMFERKEYVYKHLGQALCQDGEILFQNEGQKFCRPLTDNRTIVYTMQDQVQKPLSVTWMDFNLVISDYGRDMINNLTKSAMLARKNGPRYLQMENGPRYLQMETFISDLFRHECYQDNYYVLDKKLQMFYPTTHSNELLFYPSEATLPSPWQEPPFSSPWPEPTFPSRWYWLLLNYTNY</sequence>
<evidence type="ECO:0000313" key="6">
    <source>
        <dbReference type="Proteomes" id="UP000181044"/>
    </source>
</evidence>
<dbReference type="InterPro" id="IPR057862">
    <property type="entry name" value="Q2/Q1/105"/>
</dbReference>